<reference evidence="3 4" key="1">
    <citation type="submission" date="2017-11" db="EMBL/GenBank/DDBJ databases">
        <title>Taxonomic description and genome sequences of Spirosoma HA7 sp. nov., isolated from pollen microhabitat of Corylus avellana.</title>
        <authorList>
            <person name="Ambika Manirajan B."/>
            <person name="Suarez C."/>
            <person name="Ratering S."/>
            <person name="Geissler-Plaum R."/>
            <person name="Cardinale M."/>
            <person name="Sylvia S."/>
        </authorList>
    </citation>
    <scope>NUCLEOTIDE SEQUENCE [LARGE SCALE GENOMIC DNA]</scope>
    <source>
        <strain evidence="3 4">HA7</strain>
    </source>
</reference>
<dbReference type="RefSeq" id="WP_100991971.1">
    <property type="nucleotide sequence ID" value="NZ_CP025096.1"/>
</dbReference>
<accession>A0A2K8Z6B3</accession>
<organism evidence="3 4">
    <name type="scientific">Spirosoma pollinicola</name>
    <dbReference type="NCBI Taxonomy" id="2057025"/>
    <lineage>
        <taxon>Bacteria</taxon>
        <taxon>Pseudomonadati</taxon>
        <taxon>Bacteroidota</taxon>
        <taxon>Cytophagia</taxon>
        <taxon>Cytophagales</taxon>
        <taxon>Cytophagaceae</taxon>
        <taxon>Spirosoma</taxon>
    </lineage>
</organism>
<gene>
    <name evidence="3" type="ORF">CWM47_28320</name>
</gene>
<feature type="domain" description="CD-NTase-associated protein 16 NUDIX" evidence="2">
    <location>
        <begin position="71"/>
        <end position="272"/>
    </location>
</feature>
<evidence type="ECO:0000259" key="2">
    <source>
        <dbReference type="Pfam" id="PF18167"/>
    </source>
</evidence>
<keyword evidence="1" id="KW-0812">Transmembrane</keyword>
<dbReference type="Proteomes" id="UP000232883">
    <property type="component" value="Chromosome"/>
</dbReference>
<proteinExistence type="predicted"/>
<keyword evidence="1" id="KW-0472">Membrane</keyword>
<dbReference type="EMBL" id="CP025096">
    <property type="protein sequence ID" value="AUD05411.1"/>
    <property type="molecule type" value="Genomic_DNA"/>
</dbReference>
<feature type="transmembrane region" description="Helical" evidence="1">
    <location>
        <begin position="5"/>
        <end position="22"/>
    </location>
</feature>
<sequence length="273" mass="31573">MKEIINVFVGVVLFVAGTWFLNNRPDIKDSVRDAGLGVLFAAGTSLLVLAWESKQYLRVLIQSYIKPTKAVRVSMAYLFRIEVDGQFLLVRNHKNPLRGYQPVGGVYKYLKRETASLFQELGIAVDIRPGIGVDDDSRNDLRCKINERRHLPAFLRWFDAKRDRETDPWREFYEELIVEGLLKQEDFPYIQYCHFKSDYEGIKSPDAFPIDEFLYADIIELKPENSKQIDELKRLFVQRSLNDIYTFATPEEIRSGSTSTGITILPHAKKILC</sequence>
<evidence type="ECO:0000256" key="1">
    <source>
        <dbReference type="SAM" id="Phobius"/>
    </source>
</evidence>
<feature type="transmembrane region" description="Helical" evidence="1">
    <location>
        <begin position="34"/>
        <end position="51"/>
    </location>
</feature>
<keyword evidence="1" id="KW-1133">Transmembrane helix</keyword>
<dbReference type="KEGG" id="spir:CWM47_28320"/>
<protein>
    <recommendedName>
        <fullName evidence="2">CD-NTase-associated protein 16 NUDIX domain-containing protein</fullName>
    </recommendedName>
</protein>
<keyword evidence="4" id="KW-1185">Reference proteome</keyword>
<dbReference type="InterPro" id="IPR040829">
    <property type="entry name" value="Cap16_NUDIX"/>
</dbReference>
<dbReference type="Pfam" id="PF18167">
    <property type="entry name" value="Sa_NUDIX"/>
    <property type="match status" value="1"/>
</dbReference>
<dbReference type="OrthoDB" id="791606at2"/>
<evidence type="ECO:0000313" key="3">
    <source>
        <dbReference type="EMBL" id="AUD05411.1"/>
    </source>
</evidence>
<dbReference type="AlphaFoldDB" id="A0A2K8Z6B3"/>
<evidence type="ECO:0000313" key="4">
    <source>
        <dbReference type="Proteomes" id="UP000232883"/>
    </source>
</evidence>
<name>A0A2K8Z6B3_9BACT</name>